<accession>A0ABR9ZK76</accession>
<dbReference type="InterPro" id="IPR027473">
    <property type="entry name" value="L-asparaginase_C"/>
</dbReference>
<dbReference type="Gene3D" id="3.40.50.1170">
    <property type="entry name" value="L-asparaginase, N-terminal domain"/>
    <property type="match status" value="1"/>
</dbReference>
<dbReference type="EMBL" id="JADKMY010000002">
    <property type="protein sequence ID" value="MBF4553792.1"/>
    <property type="molecule type" value="Genomic_DNA"/>
</dbReference>
<dbReference type="SMART" id="SM00870">
    <property type="entry name" value="Asparaginase"/>
    <property type="match status" value="1"/>
</dbReference>
<reference evidence="6 7" key="1">
    <citation type="submission" date="2020-10" db="EMBL/GenBank/DDBJ databases">
        <title>Novel species in genus Corynebacterium.</title>
        <authorList>
            <person name="Zhang G."/>
        </authorList>
    </citation>
    <scope>NUCLEOTIDE SEQUENCE [LARGE SCALE GENOMIC DNA]</scope>
    <source>
        <strain evidence="6 7">DSM 45110</strain>
    </source>
</reference>
<dbReference type="EC" id="3.5.1.1" evidence="2"/>
<dbReference type="Gene3D" id="3.40.50.40">
    <property type="match status" value="1"/>
</dbReference>
<feature type="active site" evidence="3">
    <location>
        <position position="25"/>
    </location>
</feature>
<evidence type="ECO:0000313" key="7">
    <source>
        <dbReference type="Proteomes" id="UP000635902"/>
    </source>
</evidence>
<dbReference type="InterPro" id="IPR036152">
    <property type="entry name" value="Asp/glu_Ase-like_sf"/>
</dbReference>
<name>A0ABR9ZK76_9CORY</name>
<dbReference type="PROSITE" id="PS00144">
    <property type="entry name" value="ASN_GLN_ASE_1"/>
    <property type="match status" value="1"/>
</dbReference>
<dbReference type="PANTHER" id="PTHR11707">
    <property type="entry name" value="L-ASPARAGINASE"/>
    <property type="match status" value="1"/>
</dbReference>
<dbReference type="Proteomes" id="UP000635902">
    <property type="component" value="Unassembled WGS sequence"/>
</dbReference>
<gene>
    <name evidence="6" type="ORF">IRY30_06830</name>
</gene>
<dbReference type="PRINTS" id="PR00139">
    <property type="entry name" value="ASNGLNASE"/>
</dbReference>
<dbReference type="SUPFAM" id="SSF53774">
    <property type="entry name" value="Glutaminase/Asparaginase"/>
    <property type="match status" value="1"/>
</dbReference>
<protein>
    <recommendedName>
        <fullName evidence="2">asparaginase</fullName>
        <ecNumber evidence="2">3.5.1.1</ecNumber>
    </recommendedName>
</protein>
<dbReference type="RefSeq" id="WP_194556692.1">
    <property type="nucleotide sequence ID" value="NZ_JADKMY010000002.1"/>
</dbReference>
<evidence type="ECO:0000256" key="1">
    <source>
        <dbReference type="ARBA" id="ARBA00010518"/>
    </source>
</evidence>
<dbReference type="InterPro" id="IPR037152">
    <property type="entry name" value="L-asparaginase_N_sf"/>
</dbReference>
<dbReference type="InterPro" id="IPR040919">
    <property type="entry name" value="Asparaginase_C"/>
</dbReference>
<dbReference type="PANTHER" id="PTHR11707:SF28">
    <property type="entry name" value="60 KDA LYSOPHOSPHOLIPASE"/>
    <property type="match status" value="1"/>
</dbReference>
<dbReference type="PIRSF" id="PIRSF500176">
    <property type="entry name" value="L_ASNase"/>
    <property type="match status" value="1"/>
</dbReference>
<feature type="domain" description="Asparaginase/glutaminase C-terminal" evidence="5">
    <location>
        <begin position="225"/>
        <end position="332"/>
    </location>
</feature>
<proteinExistence type="inferred from homology"/>
<keyword evidence="7" id="KW-1185">Reference proteome</keyword>
<evidence type="ECO:0000259" key="5">
    <source>
        <dbReference type="Pfam" id="PF17763"/>
    </source>
</evidence>
<dbReference type="PROSITE" id="PS51732">
    <property type="entry name" value="ASN_GLN_ASE_3"/>
    <property type="match status" value="1"/>
</dbReference>
<dbReference type="InterPro" id="IPR027474">
    <property type="entry name" value="L-asparaginase_N"/>
</dbReference>
<comment type="caution">
    <text evidence="6">The sequence shown here is derived from an EMBL/GenBank/DDBJ whole genome shotgun (WGS) entry which is preliminary data.</text>
</comment>
<sequence>MDPNASPAAPAEQASRIVILGTGGTISCTTTADGSLHPTLSIAEIFAQAQIELPGNVEVTCQDVMTLDSSAIRLEDIDELIAHAHRSIRTAEAGSVRLAGIVVVHGTDSMEETAMAFDQSLLGPTPIVFTGAQRPADDQHPDGPGNLRRAIEFLLSAPGDSRPHVVFGGQTLPAFGATKIHTTADAGFASTVEDAAQTESEIHFLLPASERHESRDTPPLAGLFVPIFDAHIAANPVLIEMLLDPHSAAPTPDGLVIAAMGSGNVPPPMVNAMREATNPIVICSRVPFGGVHFVYGGSGGGASLAQLGMLSGGALRPAQARMALLAHLARGRQDN</sequence>
<dbReference type="InterPro" id="IPR020827">
    <property type="entry name" value="Asparaginase/glutaminase_AS1"/>
</dbReference>
<dbReference type="Pfam" id="PF00710">
    <property type="entry name" value="Asparaginase"/>
    <property type="match status" value="1"/>
</dbReference>
<evidence type="ECO:0000259" key="4">
    <source>
        <dbReference type="Pfam" id="PF00710"/>
    </source>
</evidence>
<comment type="similarity">
    <text evidence="1">Belongs to the asparaginase 1 family.</text>
</comment>
<evidence type="ECO:0000256" key="2">
    <source>
        <dbReference type="ARBA" id="ARBA00012920"/>
    </source>
</evidence>
<evidence type="ECO:0000313" key="6">
    <source>
        <dbReference type="EMBL" id="MBF4553792.1"/>
    </source>
</evidence>
<dbReference type="Pfam" id="PF17763">
    <property type="entry name" value="Asparaginase_C"/>
    <property type="match status" value="1"/>
</dbReference>
<feature type="domain" description="L-asparaginase N-terminal" evidence="4">
    <location>
        <begin position="16"/>
        <end position="194"/>
    </location>
</feature>
<dbReference type="InterPro" id="IPR006034">
    <property type="entry name" value="Asparaginase/glutaminase-like"/>
</dbReference>
<dbReference type="PIRSF" id="PIRSF001220">
    <property type="entry name" value="L-ASNase_gatD"/>
    <property type="match status" value="1"/>
</dbReference>
<evidence type="ECO:0000256" key="3">
    <source>
        <dbReference type="PROSITE-ProRule" id="PRU10099"/>
    </source>
</evidence>
<organism evidence="6 7">
    <name type="scientific">Corynebacterium suicordis DSM 45110</name>
    <dbReference type="NCBI Taxonomy" id="1121369"/>
    <lineage>
        <taxon>Bacteria</taxon>
        <taxon>Bacillati</taxon>
        <taxon>Actinomycetota</taxon>
        <taxon>Actinomycetes</taxon>
        <taxon>Mycobacteriales</taxon>
        <taxon>Corynebacteriaceae</taxon>
        <taxon>Corynebacterium</taxon>
    </lineage>
</organism>